<name>A0A7V5VEL0_CALAY</name>
<gene>
    <name evidence="2" type="ORF">ENJ15_00965</name>
</gene>
<organism evidence="2">
    <name type="scientific">Caldithrix abyssi</name>
    <dbReference type="NCBI Taxonomy" id="187145"/>
    <lineage>
        <taxon>Bacteria</taxon>
        <taxon>Pseudomonadati</taxon>
        <taxon>Calditrichota</taxon>
        <taxon>Calditrichia</taxon>
        <taxon>Calditrichales</taxon>
        <taxon>Calditrichaceae</taxon>
        <taxon>Caldithrix</taxon>
    </lineage>
</organism>
<dbReference type="InterPro" id="IPR018551">
    <property type="entry name" value="DUF2007"/>
</dbReference>
<dbReference type="InterPro" id="IPR011322">
    <property type="entry name" value="N-reg_PII-like_a/b"/>
</dbReference>
<dbReference type="Proteomes" id="UP000885771">
    <property type="component" value="Unassembled WGS sequence"/>
</dbReference>
<reference evidence="2" key="1">
    <citation type="journal article" date="2020" name="mSystems">
        <title>Genome- and Community-Level Interaction Insights into Carbon Utilization and Element Cycling Functions of Hydrothermarchaeota in Hydrothermal Sediment.</title>
        <authorList>
            <person name="Zhou Z."/>
            <person name="Liu Y."/>
            <person name="Xu W."/>
            <person name="Pan J."/>
            <person name="Luo Z.H."/>
            <person name="Li M."/>
        </authorList>
    </citation>
    <scope>NUCLEOTIDE SEQUENCE [LARGE SCALE GENOMIC DNA]</scope>
    <source>
        <strain evidence="2">HyVt-460</strain>
    </source>
</reference>
<dbReference type="AlphaFoldDB" id="A0A7V5VEL0"/>
<evidence type="ECO:0000259" key="1">
    <source>
        <dbReference type="Pfam" id="PF09413"/>
    </source>
</evidence>
<feature type="domain" description="DUF2007" evidence="1">
    <location>
        <begin position="4"/>
        <end position="65"/>
    </location>
</feature>
<dbReference type="SUPFAM" id="SSF54913">
    <property type="entry name" value="GlnB-like"/>
    <property type="match status" value="1"/>
</dbReference>
<comment type="caution">
    <text evidence="2">The sequence shown here is derived from an EMBL/GenBank/DDBJ whole genome shotgun (WGS) entry which is preliminary data.</text>
</comment>
<dbReference type="EMBL" id="DRLI01000041">
    <property type="protein sequence ID" value="HHM01554.1"/>
    <property type="molecule type" value="Genomic_DNA"/>
</dbReference>
<accession>A0A7V5VEL0</accession>
<protein>
    <recommendedName>
        <fullName evidence="1">DUF2007 domain-containing protein</fullName>
    </recommendedName>
</protein>
<dbReference type="Gene3D" id="3.30.70.790">
    <property type="entry name" value="UreE, C-terminal domain"/>
    <property type="match status" value="1"/>
</dbReference>
<sequence>MKFVEILRTYNAVDIAIIKSLLDGENIEYRFLGENFNMLEPMVQPARLNVWYDQVDKARELLSDFNGSFMAIGSPDEE</sequence>
<evidence type="ECO:0000313" key="2">
    <source>
        <dbReference type="EMBL" id="HHM01554.1"/>
    </source>
</evidence>
<proteinExistence type="predicted"/>
<dbReference type="Pfam" id="PF09413">
    <property type="entry name" value="DUF2007"/>
    <property type="match status" value="1"/>
</dbReference>